<dbReference type="Gene3D" id="3.90.1200.10">
    <property type="match status" value="1"/>
</dbReference>
<dbReference type="EMBL" id="JAOB01000087">
    <property type="protein sequence ID" value="EUA10454.1"/>
    <property type="molecule type" value="Genomic_DNA"/>
</dbReference>
<protein>
    <submittedName>
        <fullName evidence="1">Uncharacterized protein</fullName>
    </submittedName>
</protein>
<evidence type="ECO:0000313" key="1">
    <source>
        <dbReference type="EMBL" id="EUA10454.1"/>
    </source>
</evidence>
<comment type="caution">
    <text evidence="1">The sequence shown here is derived from an EMBL/GenBank/DDBJ whole genome shotgun (WGS) entry which is preliminary data.</text>
</comment>
<reference evidence="1" key="1">
    <citation type="submission" date="2014-01" db="EMBL/GenBank/DDBJ databases">
        <authorList>
            <person name="Brown-Elliot B."/>
            <person name="Wallace R."/>
            <person name="Lenaerts A."/>
            <person name="Ordway D."/>
            <person name="DeGroote M.A."/>
            <person name="Parker T."/>
            <person name="Sizemore C."/>
            <person name="Tallon L.J."/>
            <person name="Sadzewicz L.K."/>
            <person name="Sengamalay N."/>
            <person name="Fraser C.M."/>
            <person name="Hine E."/>
            <person name="Shefchek K.A."/>
            <person name="Das S.P."/>
            <person name="Tettelin H."/>
        </authorList>
    </citation>
    <scope>NUCLEOTIDE SEQUENCE [LARGE SCALE GENOMIC DNA]</scope>
    <source>
        <strain evidence="1">4042</strain>
    </source>
</reference>
<organism evidence="1">
    <name type="scientific">Mycobacterium xenopi 4042</name>
    <dbReference type="NCBI Taxonomy" id="1299334"/>
    <lineage>
        <taxon>Bacteria</taxon>
        <taxon>Bacillati</taxon>
        <taxon>Actinomycetota</taxon>
        <taxon>Actinomycetes</taxon>
        <taxon>Mycobacteriales</taxon>
        <taxon>Mycobacteriaceae</taxon>
        <taxon>Mycobacterium</taxon>
    </lineage>
</organism>
<proteinExistence type="predicted"/>
<sequence length="179" mass="19776">MGFLALSQFGSTPPQRLANFLRYALNWASGDAPLHPVFTRALDWLDAHLYTRSGSRCAGAIVGCPMCSTVATSRRSPRSTGRSPMWEIRRRRRVDADDRLDIQPLRGACTGPGTPGREETLERYQRLTGHRLTNMRFADVTSALLLAVAMIRLNAKLAMDGVDLAEICAQRVEFVLGGD</sequence>
<dbReference type="AlphaFoldDB" id="X7YTK0"/>
<accession>X7YTK0</accession>
<name>X7YTK0_MYCXE</name>
<gene>
    <name evidence="1" type="ORF">I553_2747</name>
</gene>
<dbReference type="PATRIC" id="fig|1299334.3.peg.9101"/>